<feature type="domain" description="CS" evidence="5">
    <location>
        <begin position="4"/>
        <end position="94"/>
    </location>
</feature>
<feature type="compositionally biased region" description="Basic and acidic residues" evidence="4">
    <location>
        <begin position="168"/>
        <end position="178"/>
    </location>
</feature>
<dbReference type="GO" id="GO:0008173">
    <property type="term" value="F:RNA methyltransferase activity"/>
    <property type="evidence" value="ECO:0007669"/>
    <property type="project" value="UniProtKB-ARBA"/>
</dbReference>
<evidence type="ECO:0000256" key="2">
    <source>
        <dbReference type="ARBA" id="ARBA00022603"/>
    </source>
</evidence>
<proteinExistence type="inferred from homology"/>
<evidence type="ECO:0000313" key="7">
    <source>
        <dbReference type="Proteomes" id="UP000663844"/>
    </source>
</evidence>
<dbReference type="SUPFAM" id="SSF49764">
    <property type="entry name" value="HSP20-like chaperones"/>
    <property type="match status" value="1"/>
</dbReference>
<dbReference type="Proteomes" id="UP000663844">
    <property type="component" value="Unassembled WGS sequence"/>
</dbReference>
<dbReference type="InterPro" id="IPR029063">
    <property type="entry name" value="SAM-dependent_MTases_sf"/>
</dbReference>
<feature type="region of interest" description="Disordered" evidence="4">
    <location>
        <begin position="132"/>
        <end position="200"/>
    </location>
</feature>
<dbReference type="InterPro" id="IPR008978">
    <property type="entry name" value="HSP20-like_chaperone"/>
</dbReference>
<dbReference type="PANTHER" id="PTHR22809">
    <property type="entry name" value="METHYLTRANSFERASE-RELATED"/>
    <property type="match status" value="1"/>
</dbReference>
<dbReference type="PANTHER" id="PTHR22809:SF5">
    <property type="entry name" value="TRNA N(3)-METHYLCYTIDINE METHYLTRANSFERASE METTL6"/>
    <property type="match status" value="1"/>
</dbReference>
<dbReference type="GO" id="GO:0008757">
    <property type="term" value="F:S-adenosylmethionine-dependent methyltransferase activity"/>
    <property type="evidence" value="ECO:0007669"/>
    <property type="project" value="UniProtKB-ARBA"/>
</dbReference>
<dbReference type="AlphaFoldDB" id="A0A818Y917"/>
<dbReference type="PROSITE" id="PS51203">
    <property type="entry name" value="CS"/>
    <property type="match status" value="1"/>
</dbReference>
<dbReference type="InterPro" id="IPR013217">
    <property type="entry name" value="Methyltransf_12"/>
</dbReference>
<dbReference type="Pfam" id="PF04969">
    <property type="entry name" value="CS"/>
    <property type="match status" value="1"/>
</dbReference>
<reference evidence="6" key="1">
    <citation type="submission" date="2021-02" db="EMBL/GenBank/DDBJ databases">
        <authorList>
            <person name="Nowell W R."/>
        </authorList>
    </citation>
    <scope>NUCLEOTIDE SEQUENCE</scope>
</reference>
<protein>
    <recommendedName>
        <fullName evidence="5">CS domain-containing protein</fullName>
    </recommendedName>
</protein>
<dbReference type="Gene3D" id="2.60.40.790">
    <property type="match status" value="1"/>
</dbReference>
<dbReference type="CDD" id="cd06465">
    <property type="entry name" value="p23_hB-ind1_like"/>
    <property type="match status" value="1"/>
</dbReference>
<dbReference type="Pfam" id="PF08242">
    <property type="entry name" value="Methyltransf_12"/>
    <property type="match status" value="1"/>
</dbReference>
<feature type="compositionally biased region" description="Low complexity" evidence="4">
    <location>
        <begin position="179"/>
        <end position="198"/>
    </location>
</feature>
<evidence type="ECO:0000313" key="6">
    <source>
        <dbReference type="EMBL" id="CAF3749950.1"/>
    </source>
</evidence>
<dbReference type="Gene3D" id="3.40.50.150">
    <property type="entry name" value="Vaccinia Virus protein VP39"/>
    <property type="match status" value="1"/>
</dbReference>
<gene>
    <name evidence="6" type="ORF">OXD698_LOCUS15395</name>
</gene>
<name>A0A818Y917_9BILA</name>
<keyword evidence="2" id="KW-0489">Methyltransferase</keyword>
<evidence type="ECO:0000256" key="1">
    <source>
        <dbReference type="ARBA" id="ARBA00009725"/>
    </source>
</evidence>
<comment type="similarity">
    <text evidence="1">Belongs to the methyltransferase superfamily. METL family.</text>
</comment>
<dbReference type="EMBL" id="CAJOAZ010001013">
    <property type="protein sequence ID" value="CAF3749950.1"/>
    <property type="molecule type" value="Genomic_DNA"/>
</dbReference>
<dbReference type="InterPro" id="IPR026113">
    <property type="entry name" value="METTL2/6/8-like"/>
</dbReference>
<keyword evidence="3" id="KW-0808">Transferase</keyword>
<dbReference type="CDD" id="cd02440">
    <property type="entry name" value="AdoMet_MTases"/>
    <property type="match status" value="1"/>
</dbReference>
<evidence type="ECO:0000259" key="5">
    <source>
        <dbReference type="PROSITE" id="PS51203"/>
    </source>
</evidence>
<evidence type="ECO:0000256" key="4">
    <source>
        <dbReference type="SAM" id="MobiDB-lite"/>
    </source>
</evidence>
<dbReference type="GO" id="GO:0032259">
    <property type="term" value="P:methylation"/>
    <property type="evidence" value="ECO:0007669"/>
    <property type="project" value="UniProtKB-KW"/>
</dbReference>
<sequence>MLASNHPSIKWGQKKDHILLTIAVQDIDKPEITIEPTKLHFKGQQAKKLNYDTTLEFFDEIDPNTSKYHKASQNHWVFMLKKKDPKKPFWKRLIKSTEKCQWIAVDWDHFAAEDDDEEGDLGGKDWGNLDGMLKQMGGDLGGSSATDLNDLEDDEVDSDDEPMPDLEDVPKTNDEKNKSTNNMIDNNNISNSIHGSRSNTERVITEDEYECLYAPEKQDRQQVPVFKQNLYDKNAQKHWDQFYKRNTNNFFKDRHWTLREFNIDLNEKMKLFEIGCGVGNFLFPLLNELPNLSIYACDFSSTAIELLRQNSNYDQQRIQSFVYDLTDETEIPIEENSIDICSMIFVLSAIHPDKMSCVLKKISKVLKPGGYLLFRDYGLYDHAMFRFARQRQHKLSENFYVRQDGTRAYFFSIEYLTNLLNESQFNTDELSYVFKETVNVKEEICVPRVFIQGKFQKK</sequence>
<evidence type="ECO:0000256" key="3">
    <source>
        <dbReference type="ARBA" id="ARBA00022679"/>
    </source>
</evidence>
<comment type="caution">
    <text evidence="6">The sequence shown here is derived from an EMBL/GenBank/DDBJ whole genome shotgun (WGS) entry which is preliminary data.</text>
</comment>
<accession>A0A818Y917</accession>
<feature type="compositionally biased region" description="Acidic residues" evidence="4">
    <location>
        <begin position="149"/>
        <end position="167"/>
    </location>
</feature>
<organism evidence="6 7">
    <name type="scientific">Adineta steineri</name>
    <dbReference type="NCBI Taxonomy" id="433720"/>
    <lineage>
        <taxon>Eukaryota</taxon>
        <taxon>Metazoa</taxon>
        <taxon>Spiralia</taxon>
        <taxon>Gnathifera</taxon>
        <taxon>Rotifera</taxon>
        <taxon>Eurotatoria</taxon>
        <taxon>Bdelloidea</taxon>
        <taxon>Adinetida</taxon>
        <taxon>Adinetidae</taxon>
        <taxon>Adineta</taxon>
    </lineage>
</organism>
<dbReference type="InterPro" id="IPR007052">
    <property type="entry name" value="CS_dom"/>
</dbReference>
<dbReference type="SUPFAM" id="SSF53335">
    <property type="entry name" value="S-adenosyl-L-methionine-dependent methyltransferases"/>
    <property type="match status" value="1"/>
</dbReference>